<evidence type="ECO:0000256" key="3">
    <source>
        <dbReference type="ARBA" id="ARBA00022786"/>
    </source>
</evidence>
<keyword evidence="3 5" id="KW-0833">Ubl conjugation pathway</keyword>
<comment type="similarity">
    <text evidence="1 5">Belongs to the R-transferase family.</text>
</comment>
<reference evidence="9 10" key="1">
    <citation type="journal article" date="2018" name="G3 (Bethesda)">
        <title>Phylogenetic and Phylogenomic Definition of Rhizopus Species.</title>
        <authorList>
            <person name="Gryganskyi A.P."/>
            <person name="Golan J."/>
            <person name="Dolatabadi S."/>
            <person name="Mondo S."/>
            <person name="Robb S."/>
            <person name="Idnurm A."/>
            <person name="Muszewska A."/>
            <person name="Steczkiewicz K."/>
            <person name="Masonjones S."/>
            <person name="Liao H.L."/>
            <person name="Gajdeczka M.T."/>
            <person name="Anike F."/>
            <person name="Vuek A."/>
            <person name="Anishchenko I.M."/>
            <person name="Voigt K."/>
            <person name="de Hoog G.S."/>
            <person name="Smith M.E."/>
            <person name="Heitman J."/>
            <person name="Vilgalys R."/>
            <person name="Stajich J.E."/>
        </authorList>
    </citation>
    <scope>NUCLEOTIDE SEQUENCE [LARGE SCALE GENOMIC DNA]</scope>
    <source>
        <strain evidence="9 10">LSU 92-RS-03</strain>
    </source>
</reference>
<keyword evidence="10" id="KW-1185">Reference proteome</keyword>
<evidence type="ECO:0000256" key="1">
    <source>
        <dbReference type="ARBA" id="ARBA00009991"/>
    </source>
</evidence>
<dbReference type="Pfam" id="PF04376">
    <property type="entry name" value="ATE_N"/>
    <property type="match status" value="1"/>
</dbReference>
<feature type="compositionally biased region" description="Acidic residues" evidence="6">
    <location>
        <begin position="10"/>
        <end position="27"/>
    </location>
</feature>
<dbReference type="Proteomes" id="UP000253551">
    <property type="component" value="Unassembled WGS sequence"/>
</dbReference>
<dbReference type="PANTHER" id="PTHR21367">
    <property type="entry name" value="ARGININE-TRNA-PROTEIN TRANSFERASE 1"/>
    <property type="match status" value="1"/>
</dbReference>
<evidence type="ECO:0000259" key="8">
    <source>
        <dbReference type="Pfam" id="PF04377"/>
    </source>
</evidence>
<dbReference type="Pfam" id="PF04377">
    <property type="entry name" value="ATE_C"/>
    <property type="match status" value="1"/>
</dbReference>
<evidence type="ECO:0000313" key="9">
    <source>
        <dbReference type="EMBL" id="RCI02309.1"/>
    </source>
</evidence>
<proteinExistence type="inferred from homology"/>
<sequence>MSSKDKEYDSSTEEEIEEEIEEEEEDMMQSLGVSVVSITGDSQHNCGYCKGKDTSISFGIWAHSMTCTDYQDLIDRGWRRSGKYLYKPDLEKSCCPQYTIRLDASRFNTTKSQKKIITKFNKYIKGTWDPKRTDKDVPKGKQEQVSKPDNYVQIKSLRDYIHESEVTENSKYNFKVELEPSSFTQEKFELYAKYQKSIHHDKEEDISKSGFKRFLIDSPLKPEKNMFGSFHQKYILDGKLVALAVIDILPKCVSSVYFLYDPDYSFLSLGKYSAFREISLVQEYHDKMDSLQYYYMGFYIHTCPKMNYKGQYAPSDLLDPIDYTWHPIEDFRKEFEQQSFVTFVKETRNYPAGWADPSTITKQALEKVLVLLGQDRVAPVNYLVKFDSPAFKKIIVDYVCAVGLKMAQKMIIC</sequence>
<comment type="caution">
    <text evidence="9">The sequence shown here is derived from an EMBL/GenBank/DDBJ whole genome shotgun (WGS) entry which is preliminary data.</text>
</comment>
<dbReference type="STRING" id="4846.A0A367KJG6"/>
<dbReference type="InterPro" id="IPR016181">
    <property type="entry name" value="Acyl_CoA_acyltransferase"/>
</dbReference>
<comment type="catalytic activity">
    <reaction evidence="5">
        <text>an N-terminal L-alpha-aminoacyl-[protein] + L-arginyl-tRNA(Arg) = an N-terminal L-arginyl-L-aminoacyl-[protein] + tRNA(Arg) + H(+)</text>
        <dbReference type="Rhea" id="RHEA:10208"/>
        <dbReference type="Rhea" id="RHEA-COMP:9658"/>
        <dbReference type="Rhea" id="RHEA-COMP:9673"/>
        <dbReference type="Rhea" id="RHEA-COMP:10636"/>
        <dbReference type="Rhea" id="RHEA-COMP:10638"/>
        <dbReference type="ChEBI" id="CHEBI:15378"/>
        <dbReference type="ChEBI" id="CHEBI:78442"/>
        <dbReference type="ChEBI" id="CHEBI:78513"/>
        <dbReference type="ChEBI" id="CHEBI:78597"/>
        <dbReference type="ChEBI" id="CHEBI:83562"/>
        <dbReference type="EC" id="2.3.2.8"/>
    </reaction>
</comment>
<dbReference type="EC" id="2.3.2.8" evidence="5"/>
<comment type="function">
    <text evidence="5">Involved in the post-translational conjugation of arginine to the N-terminal aspartate or glutamate of a protein. This arginylation is required for degradation of the protein via the ubiquitin pathway.</text>
</comment>
<feature type="domain" description="N-end rule aminoacyl transferase C-terminal" evidence="8">
    <location>
        <begin position="186"/>
        <end position="319"/>
    </location>
</feature>
<dbReference type="InterPro" id="IPR017137">
    <property type="entry name" value="Arg-tRNA-P_Trfase_1_euk"/>
</dbReference>
<dbReference type="OrthoDB" id="74183at2759"/>
<organism evidence="9 10">
    <name type="scientific">Rhizopus stolonifer</name>
    <name type="common">Rhizopus nigricans</name>
    <dbReference type="NCBI Taxonomy" id="4846"/>
    <lineage>
        <taxon>Eukaryota</taxon>
        <taxon>Fungi</taxon>
        <taxon>Fungi incertae sedis</taxon>
        <taxon>Mucoromycota</taxon>
        <taxon>Mucoromycotina</taxon>
        <taxon>Mucoromycetes</taxon>
        <taxon>Mucorales</taxon>
        <taxon>Mucorineae</taxon>
        <taxon>Rhizopodaceae</taxon>
        <taxon>Rhizopus</taxon>
    </lineage>
</organism>
<accession>A0A367KJG6</accession>
<dbReference type="SUPFAM" id="SSF55729">
    <property type="entry name" value="Acyl-CoA N-acyltransferases (Nat)"/>
    <property type="match status" value="1"/>
</dbReference>
<evidence type="ECO:0000256" key="2">
    <source>
        <dbReference type="ARBA" id="ARBA00022679"/>
    </source>
</evidence>
<protein>
    <recommendedName>
        <fullName evidence="5">Arginyl-tRNA--protein transferase 1</fullName>
        <shortName evidence="5">Arginyltransferase 1</shortName>
        <shortName evidence="5">R-transferase 1</shortName>
        <ecNumber evidence="5">2.3.2.8</ecNumber>
    </recommendedName>
    <alternativeName>
        <fullName evidence="5">Arginine-tRNA--protein transferase 1</fullName>
    </alternativeName>
</protein>
<keyword evidence="2 5" id="KW-0808">Transferase</keyword>
<gene>
    <name evidence="9" type="primary">ATE1</name>
    <name evidence="9" type="ORF">CU098_011679</name>
</gene>
<evidence type="ECO:0000256" key="5">
    <source>
        <dbReference type="PIRNR" id="PIRNR037207"/>
    </source>
</evidence>
<evidence type="ECO:0000256" key="6">
    <source>
        <dbReference type="SAM" id="MobiDB-lite"/>
    </source>
</evidence>
<dbReference type="InterPro" id="IPR030700">
    <property type="entry name" value="N-end_Aminoacyl_Trfase"/>
</dbReference>
<dbReference type="InterPro" id="IPR007472">
    <property type="entry name" value="N-end_Aminoacyl_Trfase_C"/>
</dbReference>
<evidence type="ECO:0000313" key="10">
    <source>
        <dbReference type="Proteomes" id="UP000253551"/>
    </source>
</evidence>
<dbReference type="AlphaFoldDB" id="A0A367KJG6"/>
<evidence type="ECO:0000256" key="4">
    <source>
        <dbReference type="ARBA" id="ARBA00023315"/>
    </source>
</evidence>
<dbReference type="EMBL" id="PJQM01001449">
    <property type="protein sequence ID" value="RCI02309.1"/>
    <property type="molecule type" value="Genomic_DNA"/>
</dbReference>
<feature type="domain" description="N-end aminoacyl transferase N-terminal" evidence="7">
    <location>
        <begin position="44"/>
        <end position="115"/>
    </location>
</feature>
<dbReference type="PANTHER" id="PTHR21367:SF1">
    <property type="entry name" value="ARGINYL-TRNA--PROTEIN TRANSFERASE 1"/>
    <property type="match status" value="1"/>
</dbReference>
<dbReference type="GO" id="GO:0005737">
    <property type="term" value="C:cytoplasm"/>
    <property type="evidence" value="ECO:0007669"/>
    <property type="project" value="TreeGrafter"/>
</dbReference>
<dbReference type="InterPro" id="IPR007471">
    <property type="entry name" value="N-end_Aminoacyl_Trfase_N"/>
</dbReference>
<dbReference type="GO" id="GO:0004057">
    <property type="term" value="F:arginyl-tRNA--protein transferase activity"/>
    <property type="evidence" value="ECO:0007669"/>
    <property type="project" value="UniProtKB-EC"/>
</dbReference>
<dbReference type="PIRSF" id="PIRSF037207">
    <property type="entry name" value="ATE1_euk"/>
    <property type="match status" value="1"/>
</dbReference>
<keyword evidence="4 5" id="KW-0012">Acyltransferase</keyword>
<feature type="region of interest" description="Disordered" evidence="6">
    <location>
        <begin position="1"/>
        <end position="27"/>
    </location>
</feature>
<evidence type="ECO:0000259" key="7">
    <source>
        <dbReference type="Pfam" id="PF04376"/>
    </source>
</evidence>
<name>A0A367KJG6_RHIST</name>